<proteinExistence type="predicted"/>
<accession>A0AAD8AST3</accession>
<comment type="caution">
    <text evidence="2">The sequence shown here is derived from an EMBL/GenBank/DDBJ whole genome shotgun (WGS) entry which is preliminary data.</text>
</comment>
<dbReference type="EMBL" id="JASAOG010000261">
    <property type="protein sequence ID" value="KAK0041789.1"/>
    <property type="molecule type" value="Genomic_DNA"/>
</dbReference>
<dbReference type="CDD" id="cd14686">
    <property type="entry name" value="bZIP"/>
    <property type="match status" value="1"/>
</dbReference>
<dbReference type="AlphaFoldDB" id="A0AAD8AST3"/>
<protein>
    <submittedName>
        <fullName evidence="2">DSC-2</fullName>
    </submittedName>
</protein>
<feature type="coiled-coil region" evidence="1">
    <location>
        <begin position="212"/>
        <end position="246"/>
    </location>
</feature>
<name>A0AAD8AST3_BIOPF</name>
<dbReference type="InterPro" id="IPR037221">
    <property type="entry name" value="H-type_lectin_dom_sf"/>
</dbReference>
<evidence type="ECO:0000313" key="3">
    <source>
        <dbReference type="Proteomes" id="UP001233172"/>
    </source>
</evidence>
<dbReference type="SUPFAM" id="SSF141086">
    <property type="entry name" value="Agglutinin HPA-like"/>
    <property type="match status" value="1"/>
</dbReference>
<organism evidence="2 3">
    <name type="scientific">Biomphalaria pfeifferi</name>
    <name type="common">Bloodfluke planorb</name>
    <name type="synonym">Freshwater snail</name>
    <dbReference type="NCBI Taxonomy" id="112525"/>
    <lineage>
        <taxon>Eukaryota</taxon>
        <taxon>Metazoa</taxon>
        <taxon>Spiralia</taxon>
        <taxon>Lophotrochozoa</taxon>
        <taxon>Mollusca</taxon>
        <taxon>Gastropoda</taxon>
        <taxon>Heterobranchia</taxon>
        <taxon>Euthyneura</taxon>
        <taxon>Panpulmonata</taxon>
        <taxon>Hygrophila</taxon>
        <taxon>Lymnaeoidea</taxon>
        <taxon>Planorbidae</taxon>
        <taxon>Biomphalaria</taxon>
    </lineage>
</organism>
<dbReference type="Proteomes" id="UP001233172">
    <property type="component" value="Unassembled WGS sequence"/>
</dbReference>
<sequence>MSSIFSLIDFIAAVDVINILHHYHKSVDDSDSIVVTGTFKASAYLVISASPSTIQPILTNTLKLRCSIKLDNTLNARQIHGNLGVEQTNTEPPALADVDHIVSIILKKYNSVTLTNEAVANVIPYDKPVAEGSYANLVQVDGNTDSSPVPGEKGYLEVTWFKPMEGGTFSCEVTALTSDRHPTTLTQNLEVSVIEPGISDLVIHIAAHDLELSKHKKYITQLEEVNKELKQEVDILKSNITLQQDLYAYLRQDLDTLTANITHQTSSLISQVHGLRRQNLQTGFDVCRSQFIRFPTPYVTKPQVVTSFIRLGFTLTANSLEEPYIFQVNAENVDEVGFNVTCINTGHGAIADFVWLAIEA</sequence>
<keyword evidence="3" id="KW-1185">Reference proteome</keyword>
<gene>
    <name evidence="2" type="ORF">Bpfe_028776</name>
</gene>
<evidence type="ECO:0000256" key="1">
    <source>
        <dbReference type="SAM" id="Coils"/>
    </source>
</evidence>
<evidence type="ECO:0000313" key="2">
    <source>
        <dbReference type="EMBL" id="KAK0041789.1"/>
    </source>
</evidence>
<reference evidence="2" key="1">
    <citation type="journal article" date="2023" name="PLoS Negl. Trop. Dis.">
        <title>A genome sequence for Biomphalaria pfeifferi, the major vector snail for the human-infecting parasite Schistosoma mansoni.</title>
        <authorList>
            <person name="Bu L."/>
            <person name="Lu L."/>
            <person name="Laidemitt M.R."/>
            <person name="Zhang S.M."/>
            <person name="Mutuku M."/>
            <person name="Mkoji G."/>
            <person name="Steinauer M."/>
            <person name="Loker E.S."/>
        </authorList>
    </citation>
    <scope>NUCLEOTIDE SEQUENCE</scope>
    <source>
        <strain evidence="2">KasaAsao</strain>
    </source>
</reference>
<dbReference type="Gene3D" id="2.60.40.2080">
    <property type="match status" value="1"/>
</dbReference>
<keyword evidence="1" id="KW-0175">Coiled coil</keyword>
<reference evidence="2" key="2">
    <citation type="submission" date="2023-04" db="EMBL/GenBank/DDBJ databases">
        <authorList>
            <person name="Bu L."/>
            <person name="Lu L."/>
            <person name="Laidemitt M.R."/>
            <person name="Zhang S.M."/>
            <person name="Mutuku M."/>
            <person name="Mkoji G."/>
            <person name="Steinauer M."/>
            <person name="Loker E.S."/>
        </authorList>
    </citation>
    <scope>NUCLEOTIDE SEQUENCE</scope>
    <source>
        <strain evidence="2">KasaAsao</strain>
        <tissue evidence="2">Whole Snail</tissue>
    </source>
</reference>